<evidence type="ECO:0000313" key="8">
    <source>
        <dbReference type="EMBL" id="ACL56078.1"/>
    </source>
</evidence>
<dbReference type="EMBL" id="CP001349">
    <property type="protein sequence ID" value="ACL56078.1"/>
    <property type="molecule type" value="Genomic_DNA"/>
</dbReference>
<dbReference type="GO" id="GO:0050661">
    <property type="term" value="F:NADP binding"/>
    <property type="evidence" value="ECO:0007669"/>
    <property type="project" value="InterPro"/>
</dbReference>
<dbReference type="KEGG" id="mno:Mnod_1071"/>
<organism evidence="8 9">
    <name type="scientific">Methylobacterium nodulans (strain LMG 21967 / CNCM I-2342 / ORS 2060)</name>
    <dbReference type="NCBI Taxonomy" id="460265"/>
    <lineage>
        <taxon>Bacteria</taxon>
        <taxon>Pseudomonadati</taxon>
        <taxon>Pseudomonadota</taxon>
        <taxon>Alphaproteobacteria</taxon>
        <taxon>Hyphomicrobiales</taxon>
        <taxon>Methylobacteriaceae</taxon>
        <taxon>Methylobacterium</taxon>
    </lineage>
</organism>
<keyword evidence="6" id="KW-0560">Oxidoreductase</keyword>
<dbReference type="PANTHER" id="PTHR43872">
    <property type="entry name" value="MONOOXYGENASE, PUTATIVE (AFU_ORTHOLOGUE AFUA_8G02570)-RELATED"/>
    <property type="match status" value="1"/>
</dbReference>
<dbReference type="Proteomes" id="UP000008207">
    <property type="component" value="Chromosome"/>
</dbReference>
<accession>B8IJ63</accession>
<evidence type="ECO:0000256" key="3">
    <source>
        <dbReference type="ARBA" id="ARBA00022630"/>
    </source>
</evidence>
<dbReference type="InterPro" id="IPR051820">
    <property type="entry name" value="FAD-binding_MO"/>
</dbReference>
<dbReference type="FunFam" id="3.50.50.60:FF:000228">
    <property type="entry name" value="FAD-containing monooxygenase EthA"/>
    <property type="match status" value="1"/>
</dbReference>
<evidence type="ECO:0000256" key="1">
    <source>
        <dbReference type="ARBA" id="ARBA00001974"/>
    </source>
</evidence>
<protein>
    <submittedName>
        <fullName evidence="8">FAD dependent oxidoreductase</fullName>
    </submittedName>
</protein>
<name>B8IJ63_METNO</name>
<dbReference type="Pfam" id="PF00743">
    <property type="entry name" value="FMO-like"/>
    <property type="match status" value="1"/>
</dbReference>
<dbReference type="eggNOG" id="COG2072">
    <property type="taxonomic scope" value="Bacteria"/>
</dbReference>
<keyword evidence="5" id="KW-0521">NADP</keyword>
<dbReference type="AlphaFoldDB" id="B8IJ63"/>
<evidence type="ECO:0000313" key="9">
    <source>
        <dbReference type="Proteomes" id="UP000008207"/>
    </source>
</evidence>
<dbReference type="InterPro" id="IPR036188">
    <property type="entry name" value="FAD/NAD-bd_sf"/>
</dbReference>
<evidence type="ECO:0000256" key="2">
    <source>
        <dbReference type="ARBA" id="ARBA00010139"/>
    </source>
</evidence>
<dbReference type="Gene3D" id="3.50.50.60">
    <property type="entry name" value="FAD/NAD(P)-binding domain"/>
    <property type="match status" value="2"/>
</dbReference>
<comment type="cofactor">
    <cofactor evidence="1">
        <name>FAD</name>
        <dbReference type="ChEBI" id="CHEBI:57692"/>
    </cofactor>
</comment>
<dbReference type="HOGENOM" id="CLU_032067_2_0_5"/>
<sequence length="503" mass="55789">MAQTPVSAAAPTETMHDLDVLVIGAGISGIAAGYYLQTHLPTKTYAILEARDAIGGTWDLFRYPGLRSDSDLYTFGFSFRPWGGERSIADGASILRYLRETAAAFGIDRRIRFGHRALRAAWRSQEARWHVEVEIRGEPAPVTFSCRFLSICAGYYDYAEGYRPVWPGMERFGGRIVHPQDWPADLDLTGQRVVVIGSGATAVTLVPELARTAAHVSMLQRSPSHILSLPAEDRIANWLRRRLPARLAHGLVRWKNIGLGILFYQLARRKPDLVARKIREGVRAQLGEGYDVATHFTPTYDPWDQRVCFVPDGDLFRAIRGGRASIVTDHIESFTETGLALRSGAQLEADVIVTATGLKLKMLGGMTLAVDGRPVEASNTLLYKGMMLSDVPNLAVAIGYTNASWTLKCELTARFVCRLIARMEARGDAWCVPRRGAGVGEEPAIDFTSGYIRRSLALLPKQGTRKPWRLYQNYALDLAALRFGALEDEALEFGRADRRRPIA</sequence>
<evidence type="ECO:0000256" key="5">
    <source>
        <dbReference type="ARBA" id="ARBA00022857"/>
    </source>
</evidence>
<dbReference type="GO" id="GO:0050660">
    <property type="term" value="F:flavin adenine dinucleotide binding"/>
    <property type="evidence" value="ECO:0007669"/>
    <property type="project" value="InterPro"/>
</dbReference>
<keyword evidence="7" id="KW-0503">Monooxygenase</keyword>
<dbReference type="InterPro" id="IPR020946">
    <property type="entry name" value="Flavin_mOase-like"/>
</dbReference>
<keyword evidence="9" id="KW-1185">Reference proteome</keyword>
<keyword evidence="4" id="KW-0274">FAD</keyword>
<dbReference type="Pfam" id="PF13450">
    <property type="entry name" value="NAD_binding_8"/>
    <property type="match status" value="1"/>
</dbReference>
<dbReference type="SUPFAM" id="SSF51905">
    <property type="entry name" value="FAD/NAD(P)-binding domain"/>
    <property type="match status" value="1"/>
</dbReference>
<reference evidence="8 9" key="1">
    <citation type="submission" date="2009-01" db="EMBL/GenBank/DDBJ databases">
        <title>Complete sequence of chromosome of Methylobacterium nodulans ORS 2060.</title>
        <authorList>
            <consortium name="US DOE Joint Genome Institute"/>
            <person name="Lucas S."/>
            <person name="Copeland A."/>
            <person name="Lapidus A."/>
            <person name="Glavina del Rio T."/>
            <person name="Dalin E."/>
            <person name="Tice H."/>
            <person name="Bruce D."/>
            <person name="Goodwin L."/>
            <person name="Pitluck S."/>
            <person name="Sims D."/>
            <person name="Brettin T."/>
            <person name="Detter J.C."/>
            <person name="Han C."/>
            <person name="Larimer F."/>
            <person name="Land M."/>
            <person name="Hauser L."/>
            <person name="Kyrpides N."/>
            <person name="Ivanova N."/>
            <person name="Marx C.J."/>
            <person name="Richardson P."/>
        </authorList>
    </citation>
    <scope>NUCLEOTIDE SEQUENCE [LARGE SCALE GENOMIC DNA]</scope>
    <source>
        <strain evidence="9">LMG 21967 / CNCM I-2342 / ORS 2060</strain>
    </source>
</reference>
<dbReference type="PANTHER" id="PTHR43872:SF1">
    <property type="entry name" value="MONOOXYGENASE, PUTATIVE (AFU_ORTHOLOGUE AFUA_8G02570)-RELATED"/>
    <property type="match status" value="1"/>
</dbReference>
<keyword evidence="3" id="KW-0285">Flavoprotein</keyword>
<dbReference type="STRING" id="460265.Mnod_1071"/>
<comment type="similarity">
    <text evidence="2">Belongs to the FAD-binding monooxygenase family.</text>
</comment>
<dbReference type="RefSeq" id="WP_015927776.1">
    <property type="nucleotide sequence ID" value="NC_011894.1"/>
</dbReference>
<gene>
    <name evidence="8" type="ordered locus">Mnod_1071</name>
</gene>
<evidence type="ECO:0000256" key="6">
    <source>
        <dbReference type="ARBA" id="ARBA00023002"/>
    </source>
</evidence>
<dbReference type="OrthoDB" id="312624at2"/>
<evidence type="ECO:0000256" key="4">
    <source>
        <dbReference type="ARBA" id="ARBA00022827"/>
    </source>
</evidence>
<evidence type="ECO:0000256" key="7">
    <source>
        <dbReference type="ARBA" id="ARBA00023033"/>
    </source>
</evidence>
<proteinExistence type="inferred from homology"/>
<dbReference type="GO" id="GO:0004499">
    <property type="term" value="F:N,N-dimethylaniline monooxygenase activity"/>
    <property type="evidence" value="ECO:0007669"/>
    <property type="project" value="InterPro"/>
</dbReference>